<evidence type="ECO:0000256" key="4">
    <source>
        <dbReference type="ARBA" id="ARBA00022679"/>
    </source>
</evidence>
<evidence type="ECO:0000256" key="7">
    <source>
        <dbReference type="HAMAP-Rule" id="MF_01931"/>
    </source>
</evidence>
<dbReference type="SUPFAM" id="SSF56235">
    <property type="entry name" value="N-terminal nucleophile aminohydrolases (Ntn hydrolases)"/>
    <property type="match status" value="1"/>
</dbReference>
<feature type="binding site" evidence="7">
    <location>
        <position position="441"/>
    </location>
    <ligand>
        <name>[4Fe-4S] cluster</name>
        <dbReference type="ChEBI" id="CHEBI:49883"/>
    </ligand>
</feature>
<dbReference type="RefSeq" id="WP_316966871.1">
    <property type="nucleotide sequence ID" value="NZ_JARFPK010000028.1"/>
</dbReference>
<dbReference type="InterPro" id="IPR029057">
    <property type="entry name" value="PRTase-like"/>
</dbReference>
<evidence type="ECO:0000256" key="5">
    <source>
        <dbReference type="ARBA" id="ARBA00022755"/>
    </source>
</evidence>
<feature type="domain" description="Glutamine amidotransferase type-2" evidence="9">
    <location>
        <begin position="5"/>
        <end position="228"/>
    </location>
</feature>
<dbReference type="InterPro" id="IPR000836">
    <property type="entry name" value="PRTase_dom"/>
</dbReference>
<evidence type="ECO:0000256" key="1">
    <source>
        <dbReference type="ARBA" id="ARBA00005209"/>
    </source>
</evidence>
<sequence length="476" mass="51925">MQDKCGVVGISSGDPSRDVAKSIYYALYALQHRGQESAGISVYDGKVVWTHKAMGLVAEVFNNARIEALGGATGIGHVRYSTAGESALKNSQPILVKYREGSVAIAHNGNLVNAGKLKEELEAEGEVFHSTSDTEVIARLFVRAMLEREDPAEAVRTVMRKAVGSYSVVILSGNLIIAVRDPLGIKPLCVGKTEDGVIIASESVAIDTLNGKLVRDVRPGEMVIAKDGEVRFYQLSHQQSPAHCVFEYIYFARPDSIMDGRLVYDVRVKIGAALAEEHPCDADTVTPVPDSGITFAIGYHQRSDIKYRECLMKNRYIGRTFIMPGQELREISVRLKMNTIRPNIEGKKIIMIDDSIVRGTTSRRIVDMVKSAGADEVHVRIGSPPILAPCYMGIDMASRDELIAAHKTVAGVEAVIGADSLGYISHEGLVEAIGLPRESLCMGCLTEVYPIEIPGEVCRLAQTRITEFIKPKLPMI</sequence>
<gene>
    <name evidence="7 10" type="primary">purF</name>
    <name evidence="10" type="ORF">P0O15_08105</name>
</gene>
<keyword evidence="7" id="KW-0460">Magnesium</keyword>
<dbReference type="InterPro" id="IPR035584">
    <property type="entry name" value="PurF_N"/>
</dbReference>
<dbReference type="PROSITE" id="PS51278">
    <property type="entry name" value="GATASE_TYPE_2"/>
    <property type="match status" value="1"/>
</dbReference>
<feature type="binding site" evidence="7">
    <location>
        <position position="390"/>
    </location>
    <ligand>
        <name>[4Fe-4S] cluster</name>
        <dbReference type="ChEBI" id="CHEBI:49883"/>
    </ligand>
</feature>
<dbReference type="CDD" id="cd06223">
    <property type="entry name" value="PRTases_typeI"/>
    <property type="match status" value="1"/>
</dbReference>
<dbReference type="InterPro" id="IPR017932">
    <property type="entry name" value="GATase_2_dom"/>
</dbReference>
<evidence type="ECO:0000313" key="10">
    <source>
        <dbReference type="EMBL" id="MDF0591129.1"/>
    </source>
</evidence>
<comment type="caution">
    <text evidence="10">The sequence shown here is derived from an EMBL/GenBank/DDBJ whole genome shotgun (WGS) entry which is preliminary data.</text>
</comment>
<feature type="binding site" evidence="7">
    <location>
        <position position="354"/>
    </location>
    <ligand>
        <name>Mg(2+)</name>
        <dbReference type="ChEBI" id="CHEBI:18420"/>
    </ligand>
</feature>
<keyword evidence="7" id="KW-0479">Metal-binding</keyword>
<comment type="catalytic activity">
    <reaction evidence="7 8">
        <text>5-phospho-beta-D-ribosylamine + L-glutamate + diphosphate = 5-phospho-alpha-D-ribose 1-diphosphate + L-glutamine + H2O</text>
        <dbReference type="Rhea" id="RHEA:14905"/>
        <dbReference type="ChEBI" id="CHEBI:15377"/>
        <dbReference type="ChEBI" id="CHEBI:29985"/>
        <dbReference type="ChEBI" id="CHEBI:33019"/>
        <dbReference type="ChEBI" id="CHEBI:58017"/>
        <dbReference type="ChEBI" id="CHEBI:58359"/>
        <dbReference type="ChEBI" id="CHEBI:58681"/>
        <dbReference type="EC" id="2.4.2.14"/>
    </reaction>
</comment>
<dbReference type="InterPro" id="IPR029055">
    <property type="entry name" value="Ntn_hydrolases_N"/>
</dbReference>
<evidence type="ECO:0000313" key="11">
    <source>
        <dbReference type="Proteomes" id="UP001220010"/>
    </source>
</evidence>
<proteinExistence type="inferred from homology"/>
<comment type="pathway">
    <text evidence="1 7 8">Purine metabolism; IMP biosynthesis via de novo pathway; N(1)-(5-phospho-D-ribosyl)glycinamide from 5-phospho-alpha-D-ribose 1-diphosphate: step 1/2.</text>
</comment>
<comment type="cofactor">
    <cofactor evidence="7">
        <name>[4Fe-4S] cluster</name>
        <dbReference type="ChEBI" id="CHEBI:49883"/>
    </cofactor>
    <text evidence="7">Binds 1 [4Fe-4S] cluster per subunit.</text>
</comment>
<keyword evidence="11" id="KW-1185">Reference proteome</keyword>
<dbReference type="Pfam" id="PF13522">
    <property type="entry name" value="GATase_6"/>
    <property type="match status" value="1"/>
</dbReference>
<evidence type="ECO:0000259" key="9">
    <source>
        <dbReference type="PROSITE" id="PS51278"/>
    </source>
</evidence>
<keyword evidence="7" id="KW-0408">Iron</keyword>
<evidence type="ECO:0000256" key="2">
    <source>
        <dbReference type="ARBA" id="ARBA00010138"/>
    </source>
</evidence>
<keyword evidence="7" id="KW-0004">4Fe-4S</keyword>
<protein>
    <recommendedName>
        <fullName evidence="7">Amidophosphoribosyltransferase</fullName>
        <shortName evidence="7">ATase</shortName>
        <ecNumber evidence="7">2.4.2.14</ecNumber>
    </recommendedName>
    <alternativeName>
        <fullName evidence="7">Glutamine phosphoribosylpyrophosphate amidotransferase</fullName>
        <shortName evidence="7">GPATase</shortName>
    </alternativeName>
</protein>
<feature type="binding site" evidence="7">
    <location>
        <position position="244"/>
    </location>
    <ligand>
        <name>[4Fe-4S] cluster</name>
        <dbReference type="ChEBI" id="CHEBI:49883"/>
    </ligand>
</feature>
<evidence type="ECO:0000256" key="8">
    <source>
        <dbReference type="PIRNR" id="PIRNR000485"/>
    </source>
</evidence>
<dbReference type="Gene3D" id="3.60.20.10">
    <property type="entry name" value="Glutamine Phosphoribosylpyrophosphate, subunit 1, domain 1"/>
    <property type="match status" value="1"/>
</dbReference>
<accession>A0ABT5X8U7</accession>
<dbReference type="CDD" id="cd00715">
    <property type="entry name" value="GPATase_N"/>
    <property type="match status" value="1"/>
</dbReference>
<feature type="binding site" evidence="7">
    <location>
        <position position="444"/>
    </location>
    <ligand>
        <name>[4Fe-4S] cluster</name>
        <dbReference type="ChEBI" id="CHEBI:49883"/>
    </ligand>
</feature>
<keyword evidence="4 7" id="KW-0808">Transferase</keyword>
<dbReference type="SUPFAM" id="SSF53271">
    <property type="entry name" value="PRTase-like"/>
    <property type="match status" value="1"/>
</dbReference>
<keyword evidence="3 7" id="KW-0328">Glycosyltransferase</keyword>
<feature type="binding site" evidence="7">
    <location>
        <position position="353"/>
    </location>
    <ligand>
        <name>Mg(2+)</name>
        <dbReference type="ChEBI" id="CHEBI:18420"/>
    </ligand>
</feature>
<dbReference type="PANTHER" id="PTHR11907">
    <property type="entry name" value="AMIDOPHOSPHORIBOSYLTRANSFERASE"/>
    <property type="match status" value="1"/>
</dbReference>
<keyword evidence="7" id="KW-0411">Iron-sulfur</keyword>
<dbReference type="EC" id="2.4.2.14" evidence="7"/>
<organism evidence="10 11">
    <name type="scientific">Candidatus Methanocrinis natronophilus</name>
    <dbReference type="NCBI Taxonomy" id="3033396"/>
    <lineage>
        <taxon>Archaea</taxon>
        <taxon>Methanobacteriati</taxon>
        <taxon>Methanobacteriota</taxon>
        <taxon>Stenosarchaea group</taxon>
        <taxon>Methanomicrobia</taxon>
        <taxon>Methanotrichales</taxon>
        <taxon>Methanotrichaceae</taxon>
        <taxon>Methanocrinis</taxon>
    </lineage>
</organism>
<comment type="similarity">
    <text evidence="2 7 8">In the C-terminal section; belongs to the purine/pyrimidine phosphoribosyltransferase family.</text>
</comment>
<comment type="function">
    <text evidence="7">Catalyzes the formation of phosphoribosylamine from phosphoribosylpyrophosphate (PRPP) and glutamine.</text>
</comment>
<dbReference type="PIRSF" id="PIRSF000485">
    <property type="entry name" value="Amd_phspho_trans"/>
    <property type="match status" value="1"/>
</dbReference>
<feature type="binding site" evidence="7">
    <location>
        <position position="291"/>
    </location>
    <ligand>
        <name>Mg(2+)</name>
        <dbReference type="ChEBI" id="CHEBI:18420"/>
    </ligand>
</feature>
<dbReference type="NCBIfam" id="TIGR01134">
    <property type="entry name" value="purF"/>
    <property type="match status" value="1"/>
</dbReference>
<comment type="cofactor">
    <cofactor evidence="7">
        <name>Mg(2+)</name>
        <dbReference type="ChEBI" id="CHEBI:18420"/>
    </cofactor>
    <text evidence="7">Binds 1 Mg(2+) ion per subunit.</text>
</comment>
<dbReference type="Gene3D" id="3.40.50.2020">
    <property type="match status" value="1"/>
</dbReference>
<dbReference type="GO" id="GO:0004044">
    <property type="term" value="F:amidophosphoribosyltransferase activity"/>
    <property type="evidence" value="ECO:0007669"/>
    <property type="project" value="UniProtKB-EC"/>
</dbReference>
<dbReference type="EMBL" id="JARFPK010000028">
    <property type="protein sequence ID" value="MDF0591129.1"/>
    <property type="molecule type" value="Genomic_DNA"/>
</dbReference>
<evidence type="ECO:0000256" key="6">
    <source>
        <dbReference type="ARBA" id="ARBA00022962"/>
    </source>
</evidence>
<reference evidence="10 11" key="1">
    <citation type="submission" date="2023-03" db="EMBL/GenBank/DDBJ databases">
        <title>WGS of Methanotrichaceae archaeon Mx.</title>
        <authorList>
            <person name="Sorokin D.Y."/>
            <person name="Merkel A.Y."/>
        </authorList>
    </citation>
    <scope>NUCLEOTIDE SEQUENCE [LARGE SCALE GENOMIC DNA]</scope>
    <source>
        <strain evidence="10 11">Mx</strain>
    </source>
</reference>
<dbReference type="HAMAP" id="MF_01931">
    <property type="entry name" value="PurF"/>
    <property type="match status" value="1"/>
</dbReference>
<dbReference type="Proteomes" id="UP001220010">
    <property type="component" value="Unassembled WGS sequence"/>
</dbReference>
<evidence type="ECO:0000256" key="3">
    <source>
        <dbReference type="ARBA" id="ARBA00022676"/>
    </source>
</evidence>
<feature type="active site" description="Nucleophile" evidence="7">
    <location>
        <position position="5"/>
    </location>
</feature>
<dbReference type="InterPro" id="IPR005854">
    <property type="entry name" value="PurF"/>
</dbReference>
<keyword evidence="5 7" id="KW-0658">Purine biosynthesis</keyword>
<keyword evidence="6 7" id="KW-0315">Glutamine amidotransferase</keyword>
<name>A0ABT5X8U7_9EURY</name>